<dbReference type="Gene3D" id="3.50.50.60">
    <property type="entry name" value="FAD/NAD(P)-binding domain"/>
    <property type="match status" value="1"/>
</dbReference>
<keyword evidence="6 12" id="KW-0274">FAD</keyword>
<dbReference type="GO" id="GO:0051536">
    <property type="term" value="F:iron-sulfur cluster binding"/>
    <property type="evidence" value="ECO:0007669"/>
    <property type="project" value="UniProtKB-KW"/>
</dbReference>
<evidence type="ECO:0000256" key="13">
    <source>
        <dbReference type="PIRSR" id="PIRSR000362-2"/>
    </source>
</evidence>
<reference evidence="15 16" key="1">
    <citation type="journal article" date="2014" name="Int. J. Syst. Evol. Microbiol.">
        <title>Nocardioides zeae sp. nov., isolated from the stem of Zea mays.</title>
        <authorList>
            <person name="Glaeser S.P."/>
            <person name="McInroy J.A."/>
            <person name="Busse H.J."/>
            <person name="Kampfer P."/>
        </authorList>
    </citation>
    <scope>NUCLEOTIDE SEQUENCE [LARGE SCALE GENOMIC DNA]</scope>
    <source>
        <strain evidence="15 16">JCM 30728</strain>
    </source>
</reference>
<dbReference type="Pfam" id="PF07992">
    <property type="entry name" value="Pyr_redox_2"/>
    <property type="match status" value="1"/>
</dbReference>
<dbReference type="InterPro" id="IPR017896">
    <property type="entry name" value="4Fe4S_Fe-S-bd"/>
</dbReference>
<feature type="binding site" evidence="12">
    <location>
        <position position="186"/>
    </location>
    <ligand>
        <name>FAD</name>
        <dbReference type="ChEBI" id="CHEBI:57692"/>
    </ligand>
</feature>
<feature type="binding site" evidence="12">
    <location>
        <begin position="467"/>
        <end position="469"/>
    </location>
    <ligand>
        <name>FAD</name>
        <dbReference type="ChEBI" id="CHEBI:57692"/>
    </ligand>
</feature>
<dbReference type="PIRSF" id="PIRSF000362">
    <property type="entry name" value="FNR"/>
    <property type="match status" value="1"/>
</dbReference>
<evidence type="ECO:0000256" key="11">
    <source>
        <dbReference type="ARBA" id="ARBA00047776"/>
    </source>
</evidence>
<evidence type="ECO:0000256" key="8">
    <source>
        <dbReference type="ARBA" id="ARBA00023002"/>
    </source>
</evidence>
<evidence type="ECO:0000256" key="6">
    <source>
        <dbReference type="ARBA" id="ARBA00022827"/>
    </source>
</evidence>
<feature type="domain" description="4Fe-4S ferredoxin-type" evidence="14">
    <location>
        <begin position="37"/>
        <end position="66"/>
    </location>
</feature>
<evidence type="ECO:0000256" key="12">
    <source>
        <dbReference type="PIRSR" id="PIRSR000362-1"/>
    </source>
</evidence>
<accession>A0A6P0HJP8</accession>
<dbReference type="InterPro" id="IPR021163">
    <property type="entry name" value="Ferredox_Rdtase_adrenod"/>
</dbReference>
<evidence type="ECO:0000256" key="2">
    <source>
        <dbReference type="ARBA" id="ARBA00008312"/>
    </source>
</evidence>
<feature type="binding site" evidence="12">
    <location>
        <position position="150"/>
    </location>
    <ligand>
        <name>FAD</name>
        <dbReference type="ChEBI" id="CHEBI:57692"/>
    </ligand>
</feature>
<evidence type="ECO:0000256" key="1">
    <source>
        <dbReference type="ARBA" id="ARBA00001974"/>
    </source>
</evidence>
<keyword evidence="16" id="KW-1185">Reference proteome</keyword>
<evidence type="ECO:0000256" key="4">
    <source>
        <dbReference type="ARBA" id="ARBA00022630"/>
    </source>
</evidence>
<comment type="catalytic activity">
    <reaction evidence="11">
        <text>2 reduced [2Fe-2S]-[ferredoxin] + NADP(+) + H(+) = 2 oxidized [2Fe-2S]-[ferredoxin] + NADPH</text>
        <dbReference type="Rhea" id="RHEA:20125"/>
        <dbReference type="Rhea" id="RHEA-COMP:10000"/>
        <dbReference type="Rhea" id="RHEA-COMP:10001"/>
        <dbReference type="ChEBI" id="CHEBI:15378"/>
        <dbReference type="ChEBI" id="CHEBI:33737"/>
        <dbReference type="ChEBI" id="CHEBI:33738"/>
        <dbReference type="ChEBI" id="CHEBI:57783"/>
        <dbReference type="ChEBI" id="CHEBI:58349"/>
        <dbReference type="EC" id="1.18.1.2"/>
    </reaction>
</comment>
<name>A0A6P0HJP8_9ACTN</name>
<evidence type="ECO:0000256" key="3">
    <source>
        <dbReference type="ARBA" id="ARBA00013223"/>
    </source>
</evidence>
<dbReference type="Proteomes" id="UP000468687">
    <property type="component" value="Unassembled WGS sequence"/>
</dbReference>
<keyword evidence="8" id="KW-0560">Oxidoreductase</keyword>
<keyword evidence="9" id="KW-0408">Iron</keyword>
<comment type="caution">
    <text evidence="15">The sequence shown here is derived from an EMBL/GenBank/DDBJ whole genome shotgun (WGS) entry which is preliminary data.</text>
</comment>
<dbReference type="SUPFAM" id="SSF51971">
    <property type="entry name" value="Nucleotide-binding domain"/>
    <property type="match status" value="1"/>
</dbReference>
<dbReference type="EMBL" id="JAAGXA010000003">
    <property type="protein sequence ID" value="NEN77865.1"/>
    <property type="molecule type" value="Genomic_DNA"/>
</dbReference>
<dbReference type="PANTHER" id="PTHR48467:SF1">
    <property type="entry name" value="GLUTAMATE SYNTHASE 1 [NADH], CHLOROPLASTIC-LIKE"/>
    <property type="match status" value="1"/>
</dbReference>
<dbReference type="AlphaFoldDB" id="A0A6P0HJP8"/>
<evidence type="ECO:0000313" key="15">
    <source>
        <dbReference type="EMBL" id="NEN77865.1"/>
    </source>
</evidence>
<feature type="binding site" evidence="12">
    <location>
        <position position="120"/>
    </location>
    <ligand>
        <name>FAD</name>
        <dbReference type="ChEBI" id="CHEBI:57692"/>
    </ligand>
</feature>
<evidence type="ECO:0000313" key="16">
    <source>
        <dbReference type="Proteomes" id="UP000468687"/>
    </source>
</evidence>
<dbReference type="InterPro" id="IPR036188">
    <property type="entry name" value="FAD/NAD-bd_sf"/>
</dbReference>
<keyword evidence="7 13" id="KW-0521">NADP</keyword>
<sequence length="550" mass="58381">MTHVVTQSCCNDAACVAVCPVNCIHPTPEEPDYGTAEMLYIDPDGCIDCGACVDACPVGAIAADHDLPEEFARYEEINARYFAAPGRTDYPDEAPRPPVRTWTGAPDGPLRVAVIGSGPSASYAAEELLSQRGLAVEVDMFERLPTPGGLVRYGVAPDHQDTKLAAGAFAQTMRRKGFRLLLNVEVGRDVAHAQLLERYHAVVYAVGASSDRSLGIPGEDLPGSHAATDFVAWYNGHPDHAHHTYDLAAERAVVLGNGNVALDVARVLASDPARLARTDIADHALTALRASRIREVVVVGRRGPAQAAFTTPELLGLADCDGVDLVVRPDELGGPAAPGTAGDLKTELLAELGTRTPRHDRRVTLRFAASPTAVLGDGWVEGVRLVRNEVVEQDGRVVARPTADVEELACGLVLRAVGYHGRPVPDLPFDEVRGVVPHDGGRVLATTGGAAVPQVYVTGWIKRGASGVIGTNKVCARETVGRLLDDFAAGRLPAPVADAATLPDLLPEHVGLAGWRAIDQHEKRSGRAERRPRVKLVDVPALLAVARGEE</sequence>
<evidence type="ECO:0000256" key="10">
    <source>
        <dbReference type="ARBA" id="ARBA00023014"/>
    </source>
</evidence>
<dbReference type="PRINTS" id="PR00419">
    <property type="entry name" value="ADXRDTASE"/>
</dbReference>
<feature type="binding site" evidence="13">
    <location>
        <begin position="257"/>
        <end position="260"/>
    </location>
    <ligand>
        <name>NADP(+)</name>
        <dbReference type="ChEBI" id="CHEBI:58349"/>
    </ligand>
</feature>
<dbReference type="InterPro" id="IPR055275">
    <property type="entry name" value="Ferredox_Rdtase"/>
</dbReference>
<comment type="similarity">
    <text evidence="2">Belongs to the ferredoxin--NADP reductase type 1 family.</text>
</comment>
<feature type="binding site" evidence="12">
    <location>
        <position position="142"/>
    </location>
    <ligand>
        <name>FAD</name>
        <dbReference type="ChEBI" id="CHEBI:57692"/>
    </ligand>
</feature>
<organism evidence="15 16">
    <name type="scientific">Nocardioides zeae</name>
    <dbReference type="NCBI Taxonomy" id="1457234"/>
    <lineage>
        <taxon>Bacteria</taxon>
        <taxon>Bacillati</taxon>
        <taxon>Actinomycetota</taxon>
        <taxon>Actinomycetes</taxon>
        <taxon>Propionibacteriales</taxon>
        <taxon>Nocardioidaceae</taxon>
        <taxon>Nocardioides</taxon>
    </lineage>
</organism>
<proteinExistence type="inferred from homology"/>
<evidence type="ECO:0000256" key="7">
    <source>
        <dbReference type="ARBA" id="ARBA00022857"/>
    </source>
</evidence>
<dbReference type="CDD" id="cd04410">
    <property type="entry name" value="DMSOR_beta-like"/>
    <property type="match status" value="1"/>
</dbReference>
<comment type="cofactor">
    <cofactor evidence="1 12">
        <name>FAD</name>
        <dbReference type="ChEBI" id="CHEBI:57692"/>
    </cofactor>
</comment>
<dbReference type="InterPro" id="IPR017900">
    <property type="entry name" value="4Fe4S_Fe_S_CS"/>
</dbReference>
<dbReference type="Gene3D" id="3.40.50.720">
    <property type="entry name" value="NAD(P)-binding Rossmann-like Domain"/>
    <property type="match status" value="1"/>
</dbReference>
<protein>
    <recommendedName>
        <fullName evidence="3">ferredoxin--NADP(+) reductase</fullName>
        <ecNumber evidence="3">1.18.1.2</ecNumber>
    </recommendedName>
</protein>
<gene>
    <name evidence="15" type="ORF">G3T38_06205</name>
</gene>
<keyword evidence="10" id="KW-0411">Iron-sulfur</keyword>
<keyword evidence="4" id="KW-0285">Flavoprotein</keyword>
<dbReference type="RefSeq" id="WP_163771222.1">
    <property type="nucleotide sequence ID" value="NZ_JAAGXA010000003.1"/>
</dbReference>
<dbReference type="InterPro" id="IPR023753">
    <property type="entry name" value="FAD/NAD-binding_dom"/>
</dbReference>
<feature type="binding site" evidence="12">
    <location>
        <position position="460"/>
    </location>
    <ligand>
        <name>FAD</name>
        <dbReference type="ChEBI" id="CHEBI:57692"/>
    </ligand>
</feature>
<dbReference type="SUPFAM" id="SSF54862">
    <property type="entry name" value="4Fe-4S ferredoxins"/>
    <property type="match status" value="1"/>
</dbReference>
<dbReference type="EC" id="1.18.1.2" evidence="3"/>
<feature type="binding site" evidence="13">
    <location>
        <begin position="301"/>
        <end position="302"/>
    </location>
    <ligand>
        <name>NADP(+)</name>
        <dbReference type="ChEBI" id="CHEBI:58349"/>
    </ligand>
</feature>
<dbReference type="PROSITE" id="PS00198">
    <property type="entry name" value="4FE4S_FER_1"/>
    <property type="match status" value="1"/>
</dbReference>
<evidence type="ECO:0000259" key="14">
    <source>
        <dbReference type="PROSITE" id="PS51379"/>
    </source>
</evidence>
<feature type="binding site" evidence="13">
    <location>
        <position position="313"/>
    </location>
    <ligand>
        <name>NADP(+)</name>
        <dbReference type="ChEBI" id="CHEBI:58349"/>
    </ligand>
</feature>
<dbReference type="PROSITE" id="PS51379">
    <property type="entry name" value="4FE4S_FER_2"/>
    <property type="match status" value="2"/>
</dbReference>
<dbReference type="Pfam" id="PF12838">
    <property type="entry name" value="Fer4_7"/>
    <property type="match status" value="1"/>
</dbReference>
<dbReference type="PANTHER" id="PTHR48467">
    <property type="entry name" value="GLUTAMATE SYNTHASE 1 [NADH], CHLOROPLASTIC-LIKE"/>
    <property type="match status" value="1"/>
</dbReference>
<dbReference type="Gene3D" id="3.30.70.20">
    <property type="match status" value="1"/>
</dbReference>
<feature type="binding site" evidence="13">
    <location>
        <position position="467"/>
    </location>
    <ligand>
        <name>NADP(+)</name>
        <dbReference type="ChEBI" id="CHEBI:58349"/>
    </ligand>
</feature>
<keyword evidence="5" id="KW-0479">Metal-binding</keyword>
<dbReference type="GO" id="GO:0046872">
    <property type="term" value="F:metal ion binding"/>
    <property type="evidence" value="ECO:0007669"/>
    <property type="project" value="UniProtKB-KW"/>
</dbReference>
<evidence type="ECO:0000256" key="9">
    <source>
        <dbReference type="ARBA" id="ARBA00023004"/>
    </source>
</evidence>
<dbReference type="GO" id="GO:0004324">
    <property type="term" value="F:ferredoxin-NADP+ reductase activity"/>
    <property type="evidence" value="ECO:0007669"/>
    <property type="project" value="UniProtKB-EC"/>
</dbReference>
<evidence type="ECO:0000256" key="5">
    <source>
        <dbReference type="ARBA" id="ARBA00022723"/>
    </source>
</evidence>
<feature type="domain" description="4Fe-4S ferredoxin-type" evidence="14">
    <location>
        <begin position="1"/>
        <end position="29"/>
    </location>
</feature>